<dbReference type="EMBL" id="LR877154">
    <property type="protein sequence ID" value="CAD2218237.1"/>
    <property type="molecule type" value="Genomic_DNA"/>
</dbReference>
<dbReference type="OrthoDB" id="416217at2759"/>
<keyword evidence="6" id="KW-1185">Reference proteome</keyword>
<evidence type="ECO:0000256" key="2">
    <source>
        <dbReference type="ARBA" id="ARBA00022490"/>
    </source>
</evidence>
<keyword evidence="2" id="KW-0963">Cytoplasm</keyword>
<gene>
    <name evidence="4" type="primary">NudC2</name>
    <name evidence="5" type="ORF">ADEAN_000572500</name>
</gene>
<dbReference type="FunFam" id="2.60.40.790:FF:000001">
    <property type="entry name" value="Nuclear migration protein nudC"/>
    <property type="match status" value="1"/>
</dbReference>
<dbReference type="SUPFAM" id="SSF49764">
    <property type="entry name" value="HSP20-like chaperones"/>
    <property type="match status" value="1"/>
</dbReference>
<dbReference type="GO" id="GO:0005737">
    <property type="term" value="C:cytoplasm"/>
    <property type="evidence" value="ECO:0007669"/>
    <property type="project" value="UniProtKB-SubCell"/>
</dbReference>
<feature type="domain" description="CS" evidence="3">
    <location>
        <begin position="20"/>
        <end position="110"/>
    </location>
</feature>
<dbReference type="AlphaFoldDB" id="S9VLN9"/>
<dbReference type="EMBL" id="MH422363">
    <property type="protein sequence ID" value="AXL08129.1"/>
    <property type="molecule type" value="Genomic_DNA"/>
</dbReference>
<evidence type="ECO:0000256" key="1">
    <source>
        <dbReference type="ARBA" id="ARBA00004496"/>
    </source>
</evidence>
<sequence length="150" mass="16467">MSINQEGLTDLLPCNGQCGGDYPLYSFAQTDKDVTVTVPLPNGTKAKSVTVDIAPSSLLVGLTGADPVLNGKLFKPIKSSESTWYLDNGNLIVILVKGNLKYEEWWPHVVEGERQIDMKTLKPPELHVSELDEGAQAKVAQMMLEQQGRR</sequence>
<reference evidence="5 6" key="2">
    <citation type="submission" date="2020-08" db="EMBL/GenBank/DDBJ databases">
        <authorList>
            <person name="Newling K."/>
            <person name="Davey J."/>
            <person name="Forrester S."/>
        </authorList>
    </citation>
    <scope>NUCLEOTIDE SEQUENCE [LARGE SCALE GENOMIC DNA]</scope>
    <source>
        <strain evidence="5">Crithidia deanei Carvalho</strain>
        <strain evidence="6">Crithidia deanei Carvalho (ATCC PRA-265)</strain>
    </source>
</reference>
<evidence type="ECO:0000313" key="4">
    <source>
        <dbReference type="EMBL" id="AXL08129.1"/>
    </source>
</evidence>
<evidence type="ECO:0000313" key="5">
    <source>
        <dbReference type="EMBL" id="CAD2218237.1"/>
    </source>
</evidence>
<name>S9VLN9_9TRYP</name>
<proteinExistence type="predicted"/>
<dbReference type="PANTHER" id="PTHR12356:SF14">
    <property type="entry name" value="MOVEMENT PROTEIN, PUTATIVE-RELATED"/>
    <property type="match status" value="1"/>
</dbReference>
<dbReference type="GO" id="GO:0006457">
    <property type="term" value="P:protein folding"/>
    <property type="evidence" value="ECO:0007669"/>
    <property type="project" value="TreeGrafter"/>
</dbReference>
<comment type="subcellular location">
    <subcellularLocation>
        <location evidence="1">Cytoplasm</location>
    </subcellularLocation>
</comment>
<dbReference type="Pfam" id="PF04969">
    <property type="entry name" value="CS"/>
    <property type="match status" value="1"/>
</dbReference>
<dbReference type="PANTHER" id="PTHR12356">
    <property type="entry name" value="NUCLEAR MOVEMENT PROTEIN NUDC"/>
    <property type="match status" value="1"/>
</dbReference>
<evidence type="ECO:0000259" key="3">
    <source>
        <dbReference type="PROSITE" id="PS51203"/>
    </source>
</evidence>
<dbReference type="Gene3D" id="2.60.40.790">
    <property type="match status" value="1"/>
</dbReference>
<reference evidence="4" key="1">
    <citation type="submission" date="2018-05" db="EMBL/GenBank/DDBJ databases">
        <title>Genome-wide identification and phylogeny of proteins bearing alpha-crystallin domain-like unveil eight evolutionarily conserved protein families, including the small heat shock proteins, in protists of Kinetoplastea.</title>
        <authorList>
            <person name="Costa-Martins A.G."/>
            <person name="Lima L."/>
            <person name="Alves J.M.P."/>
            <person name="Serrano M.G."/>
            <person name="Buck G.A."/>
            <person name="Camargo E.P."/>
            <person name="Teixeira M.M.G."/>
        </authorList>
    </citation>
    <scope>NUCLEOTIDE SEQUENCE</scope>
    <source>
        <strain evidence="4">AUXM01000159.1_17</strain>
    </source>
</reference>
<dbReference type="GO" id="GO:0051082">
    <property type="term" value="F:unfolded protein binding"/>
    <property type="evidence" value="ECO:0007669"/>
    <property type="project" value="TreeGrafter"/>
</dbReference>
<dbReference type="InterPro" id="IPR037898">
    <property type="entry name" value="NudC_fam"/>
</dbReference>
<dbReference type="CDD" id="cd06467">
    <property type="entry name" value="p23_NUDC_like"/>
    <property type="match status" value="1"/>
</dbReference>
<dbReference type="InterPro" id="IPR008978">
    <property type="entry name" value="HSP20-like_chaperone"/>
</dbReference>
<dbReference type="Proteomes" id="UP000515908">
    <property type="component" value="Chromosome 10"/>
</dbReference>
<accession>S9VLN9</accession>
<dbReference type="InterPro" id="IPR007052">
    <property type="entry name" value="CS_dom"/>
</dbReference>
<evidence type="ECO:0000313" key="6">
    <source>
        <dbReference type="Proteomes" id="UP000515908"/>
    </source>
</evidence>
<protein>
    <submittedName>
        <fullName evidence="5">CS domain containing protein, putative</fullName>
    </submittedName>
    <submittedName>
        <fullName evidence="4">NudC2 protein</fullName>
    </submittedName>
</protein>
<organism evidence="5 6">
    <name type="scientific">Angomonas deanei</name>
    <dbReference type="NCBI Taxonomy" id="59799"/>
    <lineage>
        <taxon>Eukaryota</taxon>
        <taxon>Discoba</taxon>
        <taxon>Euglenozoa</taxon>
        <taxon>Kinetoplastea</taxon>
        <taxon>Metakinetoplastina</taxon>
        <taxon>Trypanosomatida</taxon>
        <taxon>Trypanosomatidae</taxon>
        <taxon>Strigomonadinae</taxon>
        <taxon>Angomonas</taxon>
    </lineage>
</organism>
<dbReference type="VEuPathDB" id="TriTrypDB:ADEAN_000572500"/>
<dbReference type="PROSITE" id="PS51203">
    <property type="entry name" value="CS"/>
    <property type="match status" value="1"/>
</dbReference>